<protein>
    <recommendedName>
        <fullName evidence="3">Glycosyl transferase family 8 C-terminal domain-containing protein</fullName>
    </recommendedName>
</protein>
<organism evidence="1 2">
    <name type="scientific">Thielaviopsis punctulata</name>
    <dbReference type="NCBI Taxonomy" id="72032"/>
    <lineage>
        <taxon>Eukaryota</taxon>
        <taxon>Fungi</taxon>
        <taxon>Dikarya</taxon>
        <taxon>Ascomycota</taxon>
        <taxon>Pezizomycotina</taxon>
        <taxon>Sordariomycetes</taxon>
        <taxon>Hypocreomycetidae</taxon>
        <taxon>Microascales</taxon>
        <taxon>Ceratocystidaceae</taxon>
        <taxon>Thielaviopsis</taxon>
    </lineage>
</organism>
<dbReference type="InterPro" id="IPR029044">
    <property type="entry name" value="Nucleotide-diphossugar_trans"/>
</dbReference>
<dbReference type="Pfam" id="PF01501">
    <property type="entry name" value="Glyco_transf_8"/>
    <property type="match status" value="1"/>
</dbReference>
<sequence>MTAIVETPTPSPSKAWTVVITNEKYLTGALTLAFSLRLVESAYPLVVLYTPTVPDYVLQALHARAIPTQKIDHIIPANGPAYTHDPRFLDCWTKLCVFGLTSFSRIVQLDADMLVRQNMDELMTLPLSSPAAALDGSGDKVFAAGHACVCNPLQKTHYPRDWVPANCAFMTQHADGAATAHLVAPRNTASPLGYMNGGLLVVVPSAELWTRIQKFMHENAQRLPFADQSVLSEMFVRRWEPLPYVYNALKTMRWKGVHDGIWQDDKVKNVHYIMTPKPWDEVDENGMCKSEDPTHQWWVDVNLQRKASERLAGIKDDGL</sequence>
<dbReference type="OrthoDB" id="2014201at2759"/>
<dbReference type="Gene3D" id="3.90.550.10">
    <property type="entry name" value="Spore Coat Polysaccharide Biosynthesis Protein SpsA, Chain A"/>
    <property type="match status" value="1"/>
</dbReference>
<evidence type="ECO:0000313" key="2">
    <source>
        <dbReference type="Proteomes" id="UP000033483"/>
    </source>
</evidence>
<name>A0A0F4ZGL3_9PEZI</name>
<dbReference type="InterPro" id="IPR050587">
    <property type="entry name" value="GNT1/Glycosyltrans_8"/>
</dbReference>
<evidence type="ECO:0008006" key="3">
    <source>
        <dbReference type="Google" id="ProtNLM"/>
    </source>
</evidence>
<accession>A0A0F4ZGL3</accession>
<keyword evidence="2" id="KW-1185">Reference proteome</keyword>
<dbReference type="EMBL" id="LAEV01000760">
    <property type="protein sequence ID" value="KKA29642.1"/>
    <property type="molecule type" value="Genomic_DNA"/>
</dbReference>
<dbReference type="Proteomes" id="UP000033483">
    <property type="component" value="Unassembled WGS sequence"/>
</dbReference>
<proteinExistence type="predicted"/>
<dbReference type="GO" id="GO:0016757">
    <property type="term" value="F:glycosyltransferase activity"/>
    <property type="evidence" value="ECO:0007669"/>
    <property type="project" value="InterPro"/>
</dbReference>
<dbReference type="CDD" id="cd02537">
    <property type="entry name" value="GT8_Glycogenin"/>
    <property type="match status" value="1"/>
</dbReference>
<reference evidence="1 2" key="1">
    <citation type="submission" date="2015-03" db="EMBL/GenBank/DDBJ databases">
        <authorList>
            <person name="Radwan O."/>
            <person name="Al-Naeli F.A."/>
            <person name="Rendon G.A."/>
            <person name="Fields C."/>
        </authorList>
    </citation>
    <scope>NUCLEOTIDE SEQUENCE [LARGE SCALE GENOMIC DNA]</scope>
    <source>
        <strain evidence="1">CR-DP1</strain>
    </source>
</reference>
<evidence type="ECO:0000313" key="1">
    <source>
        <dbReference type="EMBL" id="KKA29642.1"/>
    </source>
</evidence>
<dbReference type="SUPFAM" id="SSF53448">
    <property type="entry name" value="Nucleotide-diphospho-sugar transferases"/>
    <property type="match status" value="1"/>
</dbReference>
<dbReference type="AlphaFoldDB" id="A0A0F4ZGL3"/>
<comment type="caution">
    <text evidence="1">The sequence shown here is derived from an EMBL/GenBank/DDBJ whole genome shotgun (WGS) entry which is preliminary data.</text>
</comment>
<dbReference type="InterPro" id="IPR002495">
    <property type="entry name" value="Glyco_trans_8"/>
</dbReference>
<dbReference type="PANTHER" id="PTHR11183">
    <property type="entry name" value="GLYCOGENIN SUBFAMILY MEMBER"/>
    <property type="match status" value="1"/>
</dbReference>
<gene>
    <name evidence="1" type="ORF">TD95_000691</name>
</gene>